<dbReference type="Pfam" id="PF08299">
    <property type="entry name" value="Bac_DnaA_C"/>
    <property type="match status" value="1"/>
</dbReference>
<dbReference type="EMBL" id="LR796662">
    <property type="protein sequence ID" value="CAB4157720.1"/>
    <property type="molecule type" value="Genomic_DNA"/>
</dbReference>
<organism evidence="2">
    <name type="scientific">uncultured Caudovirales phage</name>
    <dbReference type="NCBI Taxonomy" id="2100421"/>
    <lineage>
        <taxon>Viruses</taxon>
        <taxon>Duplodnaviria</taxon>
        <taxon>Heunggongvirae</taxon>
        <taxon>Uroviricota</taxon>
        <taxon>Caudoviricetes</taxon>
        <taxon>Peduoviridae</taxon>
        <taxon>Maltschvirus</taxon>
        <taxon>Maltschvirus maltsch</taxon>
    </lineage>
</organism>
<dbReference type="GO" id="GO:0005524">
    <property type="term" value="F:ATP binding"/>
    <property type="evidence" value="ECO:0007669"/>
    <property type="project" value="InterPro"/>
</dbReference>
<dbReference type="GO" id="GO:0006275">
    <property type="term" value="P:regulation of DNA replication"/>
    <property type="evidence" value="ECO:0007669"/>
    <property type="project" value="InterPro"/>
</dbReference>
<dbReference type="SUPFAM" id="SSF48295">
    <property type="entry name" value="TrpR-like"/>
    <property type="match status" value="1"/>
</dbReference>
<evidence type="ECO:0000259" key="1">
    <source>
        <dbReference type="SMART" id="SM00760"/>
    </source>
</evidence>
<feature type="domain" description="Chromosomal replication initiator DnaA C-terminal" evidence="1">
    <location>
        <begin position="46"/>
        <end position="112"/>
    </location>
</feature>
<protein>
    <submittedName>
        <fullName evidence="2">Chromosomal replication initiator, DnaA C-terminal</fullName>
    </submittedName>
</protein>
<dbReference type="SMART" id="SM00760">
    <property type="entry name" value="Bac_DnaA_C"/>
    <property type="match status" value="1"/>
</dbReference>
<dbReference type="InterPro" id="IPR010921">
    <property type="entry name" value="Trp_repressor/repl_initiator"/>
</dbReference>
<dbReference type="GO" id="GO:0006270">
    <property type="term" value="P:DNA replication initiation"/>
    <property type="evidence" value="ECO:0007669"/>
    <property type="project" value="InterPro"/>
</dbReference>
<reference evidence="2" key="1">
    <citation type="submission" date="2020-04" db="EMBL/GenBank/DDBJ databases">
        <authorList>
            <person name="Chiriac C."/>
            <person name="Salcher M."/>
            <person name="Ghai R."/>
            <person name="Kavagutti S V."/>
        </authorList>
    </citation>
    <scope>NUCLEOTIDE SEQUENCE</scope>
</reference>
<proteinExistence type="predicted"/>
<accession>A0A6J5ND99</accession>
<dbReference type="CDD" id="cd06571">
    <property type="entry name" value="Bac_DnaA_C"/>
    <property type="match status" value="1"/>
</dbReference>
<evidence type="ECO:0000313" key="2">
    <source>
        <dbReference type="EMBL" id="CAB4157720.1"/>
    </source>
</evidence>
<name>A0A6J5ND99_9CAUD</name>
<dbReference type="GO" id="GO:0043565">
    <property type="term" value="F:sequence-specific DNA binding"/>
    <property type="evidence" value="ECO:0007669"/>
    <property type="project" value="InterPro"/>
</dbReference>
<dbReference type="Gene3D" id="1.10.1750.10">
    <property type="match status" value="1"/>
</dbReference>
<sequence>MQQLQSEILDFYKMHRQSLRALHNIMKENNLIKQDEVIIDPEISSEAKKIALLVEEIFDTNMSIKSRTKNIVDARKAAAYLIRKHTKLSLSEIRQFIGVGDHTTVMYNINSAKDLIETADWFRNKIAFLEKRIEKSIIFADRN</sequence>
<dbReference type="InterPro" id="IPR013159">
    <property type="entry name" value="DnaA_C"/>
</dbReference>
<gene>
    <name evidence="2" type="ORF">UFOVP690_40</name>
</gene>